<dbReference type="PANTHER" id="PTHR32083:SF48">
    <property type="entry name" value="TRANS-GOLGI NETWORK-LOCALIZED SYP41-INTERACTING PROTEIN 1"/>
    <property type="match status" value="1"/>
</dbReference>
<dbReference type="OrthoDB" id="540141at2759"/>
<name>A0A8S1IKT9_9CHLO</name>
<feature type="domain" description="C2 NT-type" evidence="4">
    <location>
        <begin position="11"/>
        <end position="153"/>
    </location>
</feature>
<dbReference type="InterPro" id="IPR019448">
    <property type="entry name" value="NT-C2"/>
</dbReference>
<evidence type="ECO:0000256" key="1">
    <source>
        <dbReference type="ARBA" id="ARBA00023054"/>
    </source>
</evidence>
<evidence type="ECO:0000256" key="2">
    <source>
        <dbReference type="SAM" id="Coils"/>
    </source>
</evidence>
<evidence type="ECO:0000256" key="3">
    <source>
        <dbReference type="SAM" id="MobiDB-lite"/>
    </source>
</evidence>
<sequence length="1380" mass="153073">MFKKISRHLERKREGKVPVKFRFDVRCLDLRGVPSKSVKQCRVVWSRGPKVQMTKLSMVASGVAKFDEMLSQVATVYKASENTLEPKEYNFKIQSPGKGSDSKMLTIGRATVDMARYATLLASKPEVLEIPINFEFSKSRPAGVLRLSITGVMLKGLAPEDTLTEMSMMSGVSTLSRERVAEQDLAGFEPSELSFDARGQTFPLERGQSFQHDNDTSFTTGGQHRNQQFGTLVTSSMGLPAQTSESITINSRQSPDSDFNFGFEKMIAENAELKEALAKAQAEKEELRAACQAAVEQEDNLHAQLDNLRQSQGVNKDYSEEDEEEEEEEEDCEVLGLRSRLAALEAEKATWTAKLEEAAKFKLLAEEAVKEKETLEAELARGATVDSGSDLEFHVQSENEESQGESTRRRHHHAMGDKEELRQKLEASEKLVLSLEQQHADVYNQLEQLVNEREQLKKQLEDLSAEVSEMSNLRAKVATLEEELSELMESKAVGEAVVELRKERDEISKELSVRIQEATKAEEWAQDFRRTLRNSEDQLAAAMSRIEELEEEKASNEVEMSALKGEKEQMLEATAVAEHTARDMQARQTELESIVSALEADVHEYQSRMEQLQGSNVEAEAQVKELHVKNEKMASEYDTLLRRSEALSKVEKQLSVQELACGELQQSLAETEDRCANTEEKLSEVTAALAAANDRATALAAECAEAETMVSETLSKAQQSEDELKAALETVSRLEAEITEVLAQKSGACERVDHLEKVCADLELNAENTADALEKLTTVEEVLAATVAEKQDLEAKVAESEAVSKECRDRATVLEESLLESQEKAQSCQSDLKGRLATAEQERDLLQHQLQEAENRHSDFEVRFVKMSESLAVSEANLGEATAKLESCEERLAGAEAKLSTSENRVQEALEEKSVVEQRLLEVGRCVQELEATSASNATRVEQLEESLAAVTSQKREAEQMSYELEQTRDTLTGKISSLEESLKEDHATAMAVLEREWSSRVSELENENADLHRREVNLSDSLGTAKNELERLSDSLGQRVEFLEAEARESEAKMDGLELEKEEFRGRVLEAEKQVSQVKLERDAALENHAEAVAELQRSKEQVLALGSERDGQLTMIDSANARAAQLESDMVSLSTQCTSLSDQLKVATVGQEECAKELAAVRTTVSELEGERSKLQQDNLRLIEEAAAAQAQIKDLEESASKVEAECETLRGRCTQLAEEVAGTSSRLHELQGNSEGMKSDFDRLQAEAEALKSEHAAIQENNLQLQADVCAANAQISDLKALESVNDDLSKLQSDHRNLQDEVKVLRETNVELSKSSSTATAMMQDNENLRTELASLETSSSQFLTEIQDLKAENASMKTEVEGLRSAAATAALKAS</sequence>
<evidence type="ECO:0000259" key="4">
    <source>
        <dbReference type="PROSITE" id="PS51840"/>
    </source>
</evidence>
<gene>
    <name evidence="5" type="ORF">OSTQU699_LOCUS350</name>
</gene>
<feature type="region of interest" description="Disordered" evidence="3">
    <location>
        <begin position="395"/>
        <end position="423"/>
    </location>
</feature>
<dbReference type="Gene3D" id="1.10.287.1490">
    <property type="match status" value="1"/>
</dbReference>
<organism evidence="5 6">
    <name type="scientific">Ostreobium quekettii</name>
    <dbReference type="NCBI Taxonomy" id="121088"/>
    <lineage>
        <taxon>Eukaryota</taxon>
        <taxon>Viridiplantae</taxon>
        <taxon>Chlorophyta</taxon>
        <taxon>core chlorophytes</taxon>
        <taxon>Ulvophyceae</taxon>
        <taxon>TCBD clade</taxon>
        <taxon>Bryopsidales</taxon>
        <taxon>Ostreobineae</taxon>
        <taxon>Ostreobiaceae</taxon>
        <taxon>Ostreobium</taxon>
    </lineage>
</organism>
<dbReference type="GO" id="GO:0005856">
    <property type="term" value="C:cytoskeleton"/>
    <property type="evidence" value="ECO:0007669"/>
    <property type="project" value="TreeGrafter"/>
</dbReference>
<dbReference type="PANTHER" id="PTHR32083">
    <property type="entry name" value="CILIA AND FLAGELLA-ASSOCIATED PROTEIN 58-RELATED"/>
    <property type="match status" value="1"/>
</dbReference>
<dbReference type="Gene3D" id="1.20.5.170">
    <property type="match status" value="1"/>
</dbReference>
<feature type="coiled-coil region" evidence="2">
    <location>
        <begin position="525"/>
        <end position="566"/>
    </location>
</feature>
<feature type="coiled-coil region" evidence="2">
    <location>
        <begin position="661"/>
        <end position="961"/>
    </location>
</feature>
<feature type="coiled-coil region" evidence="2">
    <location>
        <begin position="995"/>
        <end position="1371"/>
    </location>
</feature>
<feature type="region of interest" description="Disordered" evidence="3">
    <location>
        <begin position="306"/>
        <end position="334"/>
    </location>
</feature>
<dbReference type="SUPFAM" id="SSF57997">
    <property type="entry name" value="Tropomyosin"/>
    <property type="match status" value="3"/>
</dbReference>
<feature type="compositionally biased region" description="Basic and acidic residues" evidence="3">
    <location>
        <begin position="414"/>
        <end position="423"/>
    </location>
</feature>
<feature type="coiled-coil region" evidence="2">
    <location>
        <begin position="595"/>
        <end position="636"/>
    </location>
</feature>
<accession>A0A8S1IKT9</accession>
<proteinExistence type="predicted"/>
<evidence type="ECO:0000313" key="6">
    <source>
        <dbReference type="Proteomes" id="UP000708148"/>
    </source>
</evidence>
<comment type="caution">
    <text evidence="5">The sequence shown here is derived from an EMBL/GenBank/DDBJ whole genome shotgun (WGS) entry which is preliminary data.</text>
</comment>
<keyword evidence="6" id="KW-1185">Reference proteome</keyword>
<keyword evidence="1 2" id="KW-0175">Coiled coil</keyword>
<dbReference type="Proteomes" id="UP000708148">
    <property type="component" value="Unassembled WGS sequence"/>
</dbReference>
<evidence type="ECO:0000313" key="5">
    <source>
        <dbReference type="EMBL" id="CAD7694989.1"/>
    </source>
</evidence>
<dbReference type="PROSITE" id="PS51840">
    <property type="entry name" value="C2_NT"/>
    <property type="match status" value="1"/>
</dbReference>
<feature type="compositionally biased region" description="Acidic residues" evidence="3">
    <location>
        <begin position="319"/>
        <end position="333"/>
    </location>
</feature>
<dbReference type="EMBL" id="CAJHUC010000290">
    <property type="protein sequence ID" value="CAD7694989.1"/>
    <property type="molecule type" value="Genomic_DNA"/>
</dbReference>
<protein>
    <recommendedName>
        <fullName evidence="4">C2 NT-type domain-containing protein</fullName>
    </recommendedName>
</protein>
<reference evidence="5" key="1">
    <citation type="submission" date="2020-12" db="EMBL/GenBank/DDBJ databases">
        <authorList>
            <person name="Iha C."/>
        </authorList>
    </citation>
    <scope>NUCLEOTIDE SEQUENCE</scope>
</reference>